<name>A0A413S4S5_9FIRM</name>
<proteinExistence type="predicted"/>
<evidence type="ECO:0000313" key="6">
    <source>
        <dbReference type="EMBL" id="RHA76307.1"/>
    </source>
</evidence>
<dbReference type="Pfam" id="PF01520">
    <property type="entry name" value="Amidase_3"/>
    <property type="match status" value="1"/>
</dbReference>
<dbReference type="PANTHER" id="PTHR30404:SF0">
    <property type="entry name" value="N-ACETYLMURAMOYL-L-ALANINE AMIDASE AMIC"/>
    <property type="match status" value="1"/>
</dbReference>
<feature type="signal peptide" evidence="2">
    <location>
        <begin position="1"/>
        <end position="26"/>
    </location>
</feature>
<dbReference type="AlphaFoldDB" id="A0A413S4S5"/>
<dbReference type="GO" id="GO:0030288">
    <property type="term" value="C:outer membrane-bounded periplasmic space"/>
    <property type="evidence" value="ECO:0007669"/>
    <property type="project" value="TreeGrafter"/>
</dbReference>
<dbReference type="EMBL" id="QSFD01000006">
    <property type="protein sequence ID" value="RHA18359.1"/>
    <property type="molecule type" value="Genomic_DNA"/>
</dbReference>
<accession>A0A413S4S5</accession>
<dbReference type="SUPFAM" id="SSF53187">
    <property type="entry name" value="Zn-dependent exopeptidases"/>
    <property type="match status" value="1"/>
</dbReference>
<evidence type="ECO:0000313" key="4">
    <source>
        <dbReference type="EMBL" id="RHA18359.1"/>
    </source>
</evidence>
<dbReference type="GO" id="GO:0009253">
    <property type="term" value="P:peptidoglycan catabolic process"/>
    <property type="evidence" value="ECO:0007669"/>
    <property type="project" value="InterPro"/>
</dbReference>
<dbReference type="PANTHER" id="PTHR30404">
    <property type="entry name" value="N-ACETYLMURAMOYL-L-ALANINE AMIDASE"/>
    <property type="match status" value="1"/>
</dbReference>
<dbReference type="SMART" id="SM00646">
    <property type="entry name" value="Ami_3"/>
    <property type="match status" value="1"/>
</dbReference>
<comment type="caution">
    <text evidence="5">The sequence shown here is derived from an EMBL/GenBank/DDBJ whole genome shotgun (WGS) entry which is preliminary data.</text>
</comment>
<evidence type="ECO:0000259" key="3">
    <source>
        <dbReference type="SMART" id="SM00646"/>
    </source>
</evidence>
<evidence type="ECO:0000313" key="9">
    <source>
        <dbReference type="Proteomes" id="UP000284779"/>
    </source>
</evidence>
<dbReference type="EMBL" id="QRHR01000005">
    <property type="protein sequence ID" value="RHF88823.1"/>
    <property type="molecule type" value="Genomic_DNA"/>
</dbReference>
<reference evidence="8 9" key="1">
    <citation type="submission" date="2018-08" db="EMBL/GenBank/DDBJ databases">
        <title>A genome reference for cultivated species of the human gut microbiota.</title>
        <authorList>
            <person name="Zou Y."/>
            <person name="Xue W."/>
            <person name="Luo G."/>
        </authorList>
    </citation>
    <scope>NUCLEOTIDE SEQUENCE [LARGE SCALE GENOMIC DNA]</scope>
    <source>
        <strain evidence="7 11">AM23-22</strain>
        <strain evidence="6 10">AM42-30</strain>
        <strain evidence="5 8">AM43-2</strain>
        <strain evidence="4 9">AM44-11BH</strain>
    </source>
</reference>
<dbReference type="Gene3D" id="3.40.630.40">
    <property type="entry name" value="Zn-dependent exopeptidases"/>
    <property type="match status" value="1"/>
</dbReference>
<dbReference type="InterPro" id="IPR050695">
    <property type="entry name" value="N-acetylmuramoyl_amidase_3"/>
</dbReference>
<evidence type="ECO:0000313" key="11">
    <source>
        <dbReference type="Proteomes" id="UP000286186"/>
    </source>
</evidence>
<evidence type="ECO:0000313" key="7">
    <source>
        <dbReference type="EMBL" id="RHF88823.1"/>
    </source>
</evidence>
<keyword evidence="2" id="KW-0732">Signal</keyword>
<feature type="domain" description="MurNAc-LAA" evidence="3">
    <location>
        <begin position="128"/>
        <end position="237"/>
    </location>
</feature>
<dbReference type="GO" id="GO:0008745">
    <property type="term" value="F:N-acetylmuramoyl-L-alanine amidase activity"/>
    <property type="evidence" value="ECO:0007669"/>
    <property type="project" value="InterPro"/>
</dbReference>
<evidence type="ECO:0000256" key="2">
    <source>
        <dbReference type="SAM" id="SignalP"/>
    </source>
</evidence>
<dbReference type="EMBL" id="QSFV01000051">
    <property type="protein sequence ID" value="RHA76307.1"/>
    <property type="molecule type" value="Genomic_DNA"/>
</dbReference>
<keyword evidence="9" id="KW-1185">Reference proteome</keyword>
<dbReference type="InterPro" id="IPR002508">
    <property type="entry name" value="MurNAc-LAA_cat"/>
</dbReference>
<dbReference type="Proteomes" id="UP000285740">
    <property type="component" value="Unassembled WGS sequence"/>
</dbReference>
<protein>
    <submittedName>
        <fullName evidence="5">N-acetylmuramoyl-L-alanine amidase</fullName>
    </submittedName>
</protein>
<dbReference type="PROSITE" id="PS51257">
    <property type="entry name" value="PROKAR_LIPOPROTEIN"/>
    <property type="match status" value="1"/>
</dbReference>
<evidence type="ECO:0000313" key="10">
    <source>
        <dbReference type="Proteomes" id="UP000285740"/>
    </source>
</evidence>
<keyword evidence="1" id="KW-0378">Hydrolase</keyword>
<dbReference type="Proteomes" id="UP000286186">
    <property type="component" value="Unassembled WGS sequence"/>
</dbReference>
<dbReference type="Proteomes" id="UP000284779">
    <property type="component" value="Unassembled WGS sequence"/>
</dbReference>
<organism evidence="5 8">
    <name type="scientific">Eubacterium ventriosum</name>
    <dbReference type="NCBI Taxonomy" id="39496"/>
    <lineage>
        <taxon>Bacteria</taxon>
        <taxon>Bacillati</taxon>
        <taxon>Bacillota</taxon>
        <taxon>Clostridia</taxon>
        <taxon>Eubacteriales</taxon>
        <taxon>Eubacteriaceae</taxon>
        <taxon>Eubacterium</taxon>
    </lineage>
</organism>
<evidence type="ECO:0000313" key="8">
    <source>
        <dbReference type="Proteomes" id="UP000284598"/>
    </source>
</evidence>
<sequence>MFMFKNKIKINMVMSVVLLVSMTIIACNMDKVATVEMEKENKNVKTKNGKVVVIDPGHGGDDPGKVGVNGTKEKDVNLAISKCLKEVLEDNGFDVVMTRNKDEILNEGGKFSKVGDLNKRCSIINNTYQINSNSIMISIHQNSFTNPNVKGAQSFFYEKSEKSKKLGLILQNHLNKKINTEKEKAAKPNNSYYMLINSKCPGTIIECGFLSNPSEEESLSKEEYQKKLAEIICTGIKEYFGEK</sequence>
<dbReference type="EMBL" id="QSFO01000002">
    <property type="protein sequence ID" value="RHA56771.1"/>
    <property type="molecule type" value="Genomic_DNA"/>
</dbReference>
<gene>
    <name evidence="7" type="ORF">DW652_06185</name>
    <name evidence="6" type="ORF">DW918_10630</name>
    <name evidence="5" type="ORF">DW929_02715</name>
    <name evidence="4" type="ORF">DW944_07495</name>
</gene>
<dbReference type="Proteomes" id="UP000284598">
    <property type="component" value="Unassembled WGS sequence"/>
</dbReference>
<evidence type="ECO:0000313" key="5">
    <source>
        <dbReference type="EMBL" id="RHA56771.1"/>
    </source>
</evidence>
<feature type="chain" id="PRO_5036104525" evidence="2">
    <location>
        <begin position="27"/>
        <end position="243"/>
    </location>
</feature>
<evidence type="ECO:0000256" key="1">
    <source>
        <dbReference type="ARBA" id="ARBA00022801"/>
    </source>
</evidence>
<dbReference type="CDD" id="cd02696">
    <property type="entry name" value="MurNAc-LAA"/>
    <property type="match status" value="1"/>
</dbReference>